<feature type="domain" description="Succinylglutamate desuccinylase/Aspartoacylase catalytic" evidence="7">
    <location>
        <begin position="307"/>
        <end position="409"/>
    </location>
</feature>
<dbReference type="InterPro" id="IPR050178">
    <property type="entry name" value="AspA/AstE_fam"/>
</dbReference>
<keyword evidence="2" id="KW-0479">Metal-binding</keyword>
<name>A0ABD3MCS5_9STRA</name>
<dbReference type="InterPro" id="IPR007036">
    <property type="entry name" value="Aste_AspA_hybrid_dom"/>
</dbReference>
<dbReference type="Pfam" id="PF24827">
    <property type="entry name" value="AstE_AspA_cat"/>
    <property type="match status" value="1"/>
</dbReference>
<protein>
    <recommendedName>
        <fullName evidence="10">Aspartoacylase</fullName>
    </recommendedName>
</protein>
<sequence>MNLRLRRSGRRGGRGLRLHPLVFGTAALSLLATALPSSAFAASMGSSNPSLSSSSSVKRAALFPALTAPTRRHLHHRHQHSLPTNTLMMTRHRTLFAIRGGQNSSDDNYSMASLSSTSTTTTSSPLFARPIEKVTVVGGTHGNEYTGIWIIKSIDKQREIYLQAQTLSNDQTSDASTMDTTDNNKQDGEKNAVVNVFEKFPSLEIDTLLANPVAYMENKRFIDVDLNREFSIEKLRKVPTSTTTPDECDVRAEFCSDGNVDMAEVLASLPHESVRAREIEGLLGPKFVSSVTATSTDQPDNIDASDPNTCVVIDLHTTTSNMGITLIIPEGDALMSAAAAYVLHKCQERYGHKEAQCLMHALPQRQDRMNLSSCGRHGFTIEVGPTPQGVLRHDVVEKTQTALHALLEFMHLSNLELLEQKGDGDNASSVLNQLRRIYPNGVVPCYRSAPAVRPGELSGKIAWPNDTINPNFPKWMIHKSVQDRDFEPLRVGDPLFVELDGTIVPYDGSHGDEVYLIFVNEGGYYYASSGTGIGVAVRSQFDLQTGWFVVESDDEEGGVEEVVVVEKDSYE</sequence>
<accession>A0ABD3MCS5</accession>
<keyword evidence="3" id="KW-0378">Hydrolase</keyword>
<evidence type="ECO:0000313" key="8">
    <source>
        <dbReference type="EMBL" id="KAL3761733.1"/>
    </source>
</evidence>
<keyword evidence="9" id="KW-1185">Reference proteome</keyword>
<evidence type="ECO:0000256" key="5">
    <source>
        <dbReference type="SAM" id="SignalP"/>
    </source>
</evidence>
<dbReference type="AlphaFoldDB" id="A0ABD3MCS5"/>
<evidence type="ECO:0000259" key="7">
    <source>
        <dbReference type="Pfam" id="PF24827"/>
    </source>
</evidence>
<dbReference type="Pfam" id="PF04952">
    <property type="entry name" value="AstE_AspA_hybrid"/>
    <property type="match status" value="1"/>
</dbReference>
<proteinExistence type="predicted"/>
<dbReference type="Gene3D" id="2.20.25.160">
    <property type="match status" value="1"/>
</dbReference>
<evidence type="ECO:0000256" key="2">
    <source>
        <dbReference type="ARBA" id="ARBA00022723"/>
    </source>
</evidence>
<organism evidence="8 9">
    <name type="scientific">Discostella pseudostelligera</name>
    <dbReference type="NCBI Taxonomy" id="259834"/>
    <lineage>
        <taxon>Eukaryota</taxon>
        <taxon>Sar</taxon>
        <taxon>Stramenopiles</taxon>
        <taxon>Ochrophyta</taxon>
        <taxon>Bacillariophyta</taxon>
        <taxon>Coscinodiscophyceae</taxon>
        <taxon>Thalassiosirophycidae</taxon>
        <taxon>Stephanodiscales</taxon>
        <taxon>Stephanodiscaceae</taxon>
        <taxon>Discostella</taxon>
    </lineage>
</organism>
<dbReference type="PANTHER" id="PTHR15162">
    <property type="entry name" value="ASPARTOACYLASE"/>
    <property type="match status" value="1"/>
</dbReference>
<feature type="domain" description="AstE/AspA barrel-sandwich hybrid" evidence="6">
    <location>
        <begin position="460"/>
        <end position="525"/>
    </location>
</feature>
<evidence type="ECO:0000259" key="6">
    <source>
        <dbReference type="Pfam" id="PF04952"/>
    </source>
</evidence>
<dbReference type="PANTHER" id="PTHR15162:SF7">
    <property type="entry name" value="SUCCINYLGLUTAMATE DESUCCINYLASE"/>
    <property type="match status" value="1"/>
</dbReference>
<feature type="chain" id="PRO_5044848612" description="Aspartoacylase" evidence="5">
    <location>
        <begin position="35"/>
        <end position="571"/>
    </location>
</feature>
<keyword evidence="4" id="KW-0862">Zinc</keyword>
<dbReference type="InterPro" id="IPR055438">
    <property type="entry name" value="AstE_AspA_cat"/>
</dbReference>
<evidence type="ECO:0000313" key="9">
    <source>
        <dbReference type="Proteomes" id="UP001530293"/>
    </source>
</evidence>
<dbReference type="EMBL" id="JALLBG020000147">
    <property type="protein sequence ID" value="KAL3761733.1"/>
    <property type="molecule type" value="Genomic_DNA"/>
</dbReference>
<comment type="cofactor">
    <cofactor evidence="1">
        <name>Zn(2+)</name>
        <dbReference type="ChEBI" id="CHEBI:29105"/>
    </cofactor>
</comment>
<evidence type="ECO:0000256" key="1">
    <source>
        <dbReference type="ARBA" id="ARBA00001947"/>
    </source>
</evidence>
<gene>
    <name evidence="8" type="ORF">ACHAWU_001249</name>
</gene>
<evidence type="ECO:0008006" key="10">
    <source>
        <dbReference type="Google" id="ProtNLM"/>
    </source>
</evidence>
<evidence type="ECO:0000256" key="3">
    <source>
        <dbReference type="ARBA" id="ARBA00022801"/>
    </source>
</evidence>
<dbReference type="SUPFAM" id="SSF53187">
    <property type="entry name" value="Zn-dependent exopeptidases"/>
    <property type="match status" value="1"/>
</dbReference>
<dbReference type="GO" id="GO:0016787">
    <property type="term" value="F:hydrolase activity"/>
    <property type="evidence" value="ECO:0007669"/>
    <property type="project" value="UniProtKB-KW"/>
</dbReference>
<evidence type="ECO:0000256" key="4">
    <source>
        <dbReference type="ARBA" id="ARBA00022833"/>
    </source>
</evidence>
<keyword evidence="5" id="KW-0732">Signal</keyword>
<dbReference type="Proteomes" id="UP001530293">
    <property type="component" value="Unassembled WGS sequence"/>
</dbReference>
<feature type="signal peptide" evidence="5">
    <location>
        <begin position="1"/>
        <end position="34"/>
    </location>
</feature>
<dbReference type="Gene3D" id="3.40.630.10">
    <property type="entry name" value="Zn peptidases"/>
    <property type="match status" value="1"/>
</dbReference>
<dbReference type="GO" id="GO:0046872">
    <property type="term" value="F:metal ion binding"/>
    <property type="evidence" value="ECO:0007669"/>
    <property type="project" value="UniProtKB-KW"/>
</dbReference>
<comment type="caution">
    <text evidence="8">The sequence shown here is derived from an EMBL/GenBank/DDBJ whole genome shotgun (WGS) entry which is preliminary data.</text>
</comment>
<reference evidence="8 9" key="1">
    <citation type="submission" date="2024-10" db="EMBL/GenBank/DDBJ databases">
        <title>Updated reference genomes for cyclostephanoid diatoms.</title>
        <authorList>
            <person name="Roberts W.R."/>
            <person name="Alverson A.J."/>
        </authorList>
    </citation>
    <scope>NUCLEOTIDE SEQUENCE [LARGE SCALE GENOMIC DNA]</scope>
    <source>
        <strain evidence="8 9">AJA232-27</strain>
    </source>
</reference>